<evidence type="ECO:0000313" key="2">
    <source>
        <dbReference type="EMBL" id="VDM81941.1"/>
    </source>
</evidence>
<gene>
    <name evidence="2" type="ORF">SVUK_LOCUS16939</name>
</gene>
<name>A0A3P7J940_STRVU</name>
<protein>
    <recommendedName>
        <fullName evidence="1">BICC1 first type I KH domain-containing protein</fullName>
    </recommendedName>
</protein>
<evidence type="ECO:0000259" key="1">
    <source>
        <dbReference type="Pfam" id="PF24234"/>
    </source>
</evidence>
<keyword evidence="3" id="KW-1185">Reference proteome</keyword>
<dbReference type="Proteomes" id="UP000270094">
    <property type="component" value="Unassembled WGS sequence"/>
</dbReference>
<dbReference type="AlphaFoldDB" id="A0A3P7J940"/>
<dbReference type="OrthoDB" id="271862at2759"/>
<dbReference type="EMBL" id="UYYB01115289">
    <property type="protein sequence ID" value="VDM81941.1"/>
    <property type="molecule type" value="Genomic_DNA"/>
</dbReference>
<proteinExistence type="predicted"/>
<sequence length="99" mass="11191">MITGVLPASGTDSIFINAEEFFNKVKQYSGAEICWPSQLKIGAKTKKDPFVKVIGSIEQIEGAKKFIIATLQVKVSKHYWLQMRMVTETSLLFEKIKHT</sequence>
<organism evidence="2 3">
    <name type="scientific">Strongylus vulgaris</name>
    <name type="common">Blood worm</name>
    <dbReference type="NCBI Taxonomy" id="40348"/>
    <lineage>
        <taxon>Eukaryota</taxon>
        <taxon>Metazoa</taxon>
        <taxon>Ecdysozoa</taxon>
        <taxon>Nematoda</taxon>
        <taxon>Chromadorea</taxon>
        <taxon>Rhabditida</taxon>
        <taxon>Rhabditina</taxon>
        <taxon>Rhabditomorpha</taxon>
        <taxon>Strongyloidea</taxon>
        <taxon>Strongylidae</taxon>
        <taxon>Strongylus</taxon>
    </lineage>
</organism>
<reference evidence="2 3" key="1">
    <citation type="submission" date="2018-11" db="EMBL/GenBank/DDBJ databases">
        <authorList>
            <consortium name="Pathogen Informatics"/>
        </authorList>
    </citation>
    <scope>NUCLEOTIDE SEQUENCE [LARGE SCALE GENOMIC DNA]</scope>
</reference>
<evidence type="ECO:0000313" key="3">
    <source>
        <dbReference type="Proteomes" id="UP000270094"/>
    </source>
</evidence>
<accession>A0A3P7J940</accession>
<feature type="domain" description="BICC1 first type I KH" evidence="1">
    <location>
        <begin position="15"/>
        <end position="68"/>
    </location>
</feature>
<dbReference type="InterPro" id="IPR047549">
    <property type="entry name" value="BICC1_KH-I_rpt1"/>
</dbReference>
<dbReference type="Pfam" id="PF24234">
    <property type="entry name" value="KH_BICC1_1st"/>
    <property type="match status" value="1"/>
</dbReference>